<dbReference type="InterPro" id="IPR050482">
    <property type="entry name" value="Sensor_HK_TwoCompSys"/>
</dbReference>
<sequence>MSRADPPGSEELREGAAPSVVGTLSRLRLKELLSQVQARIEEIVGLRDQMDVLLEAVLAISSELELDAVLRRIVRTAIDLVDARYGAIGVLAPDGTLGRFIYDGIDEETVHRIGHLPTGHGVLGVVIEADKPLRLDDISEHPASVGFPANHPPMRTFLGVPIRARQEVFGRLYLTEKLGGGSFTEDDDVVLQALAGAAGIAVDNARLFEEVRRRERWLDATGEITAELLAGTDPIDALQVIAERASELTQADYALLAVPTPGDDVETEELTVTVSAGVGVEDLVGRSIPVEGSVTGQVFRERVPRNVPSLSTVEGAAVELGPALAVPMRAEGTISGVLLAVRRAGSKGFDEEQLLVVSSFADQAALALQWAEAQAARRELDVLADRDRIARELHDHVIQRLFAIGMAMQGTQRRASRTTGVADRLTEHIDQLHEVIQDLRASIFDLQIAAEHPSGFRNRVQRVVTDVVGDNPIRITMRMSGPLDVLPSRLAEHAESVVLEAVSNTVRHARASELSVTISLDDDLTIDVTDNGVGIQSTVAHSGLHNLAERAVQMGGRCKVERLPTGGTRVLWTAPLSAPPG</sequence>
<evidence type="ECO:0000256" key="2">
    <source>
        <dbReference type="ARBA" id="ARBA00022777"/>
    </source>
</evidence>
<evidence type="ECO:0000259" key="4">
    <source>
        <dbReference type="SMART" id="SM00065"/>
    </source>
</evidence>
<keyword evidence="2" id="KW-0418">Kinase</keyword>
<dbReference type="CDD" id="cd16917">
    <property type="entry name" value="HATPase_UhpB-NarQ-NarX-like"/>
    <property type="match status" value="1"/>
</dbReference>
<dbReference type="SMART" id="SM00065">
    <property type="entry name" value="GAF"/>
    <property type="match status" value="2"/>
</dbReference>
<dbReference type="Gene3D" id="3.30.565.10">
    <property type="entry name" value="Histidine kinase-like ATPase, C-terminal domain"/>
    <property type="match status" value="1"/>
</dbReference>
<accession>A0ABT4UZA7</accession>
<dbReference type="PANTHER" id="PTHR24421:SF56">
    <property type="entry name" value="OXYGEN SENSOR HISTIDINE KINASE RESPONSE REGULATOR DOST"/>
    <property type="match status" value="1"/>
</dbReference>
<keyword evidence="7" id="KW-1185">Reference proteome</keyword>
<evidence type="ECO:0000313" key="6">
    <source>
        <dbReference type="EMBL" id="MDA3627049.1"/>
    </source>
</evidence>
<organism evidence="6 7">
    <name type="scientific">Saccharopolyspora oryzae</name>
    <dbReference type="NCBI Taxonomy" id="2997343"/>
    <lineage>
        <taxon>Bacteria</taxon>
        <taxon>Bacillati</taxon>
        <taxon>Actinomycetota</taxon>
        <taxon>Actinomycetes</taxon>
        <taxon>Pseudonocardiales</taxon>
        <taxon>Pseudonocardiaceae</taxon>
        <taxon>Saccharopolyspora</taxon>
    </lineage>
</organism>
<feature type="domain" description="GAF" evidence="4">
    <location>
        <begin position="65"/>
        <end position="212"/>
    </location>
</feature>
<dbReference type="InterPro" id="IPR011712">
    <property type="entry name" value="Sig_transdc_His_kin_sub3_dim/P"/>
</dbReference>
<dbReference type="SUPFAM" id="SSF55874">
    <property type="entry name" value="ATPase domain of HSP90 chaperone/DNA topoisomerase II/histidine kinase"/>
    <property type="match status" value="1"/>
</dbReference>
<name>A0ABT4UZA7_9PSEU</name>
<dbReference type="Gene3D" id="1.20.5.1930">
    <property type="match status" value="1"/>
</dbReference>
<dbReference type="Pfam" id="PF13185">
    <property type="entry name" value="GAF_2"/>
    <property type="match status" value="2"/>
</dbReference>
<dbReference type="Gene3D" id="3.30.450.40">
    <property type="match status" value="2"/>
</dbReference>
<dbReference type="InterPro" id="IPR003018">
    <property type="entry name" value="GAF"/>
</dbReference>
<evidence type="ECO:0000259" key="5">
    <source>
        <dbReference type="SMART" id="SM00387"/>
    </source>
</evidence>
<feature type="domain" description="GAF" evidence="4">
    <location>
        <begin position="233"/>
        <end position="378"/>
    </location>
</feature>
<dbReference type="Proteomes" id="UP001210380">
    <property type="component" value="Unassembled WGS sequence"/>
</dbReference>
<dbReference type="Pfam" id="PF02518">
    <property type="entry name" value="HATPase_c"/>
    <property type="match status" value="1"/>
</dbReference>
<dbReference type="SUPFAM" id="SSF55781">
    <property type="entry name" value="GAF domain-like"/>
    <property type="match status" value="2"/>
</dbReference>
<dbReference type="SMART" id="SM00387">
    <property type="entry name" value="HATPase_c"/>
    <property type="match status" value="1"/>
</dbReference>
<comment type="caution">
    <text evidence="6">The sequence shown here is derived from an EMBL/GenBank/DDBJ whole genome shotgun (WGS) entry which is preliminary data.</text>
</comment>
<dbReference type="PANTHER" id="PTHR24421">
    <property type="entry name" value="NITRATE/NITRITE SENSOR PROTEIN NARX-RELATED"/>
    <property type="match status" value="1"/>
</dbReference>
<evidence type="ECO:0000256" key="1">
    <source>
        <dbReference type="ARBA" id="ARBA00022679"/>
    </source>
</evidence>
<dbReference type="Pfam" id="PF07730">
    <property type="entry name" value="HisKA_3"/>
    <property type="match status" value="1"/>
</dbReference>
<evidence type="ECO:0000256" key="3">
    <source>
        <dbReference type="ARBA" id="ARBA00023012"/>
    </source>
</evidence>
<dbReference type="InterPro" id="IPR036890">
    <property type="entry name" value="HATPase_C_sf"/>
</dbReference>
<gene>
    <name evidence="6" type="ORF">OU415_16515</name>
</gene>
<dbReference type="InterPro" id="IPR003594">
    <property type="entry name" value="HATPase_dom"/>
</dbReference>
<dbReference type="EMBL" id="JAQGLA010000023">
    <property type="protein sequence ID" value="MDA3627049.1"/>
    <property type="molecule type" value="Genomic_DNA"/>
</dbReference>
<keyword evidence="3" id="KW-0902">Two-component regulatory system</keyword>
<dbReference type="InterPro" id="IPR029016">
    <property type="entry name" value="GAF-like_dom_sf"/>
</dbReference>
<keyword evidence="1" id="KW-0808">Transferase</keyword>
<dbReference type="RefSeq" id="WP_270949683.1">
    <property type="nucleotide sequence ID" value="NZ_JAQGLA010000023.1"/>
</dbReference>
<feature type="domain" description="Histidine kinase/HSP90-like ATPase" evidence="5">
    <location>
        <begin position="489"/>
        <end position="578"/>
    </location>
</feature>
<reference evidence="6 7" key="1">
    <citation type="submission" date="2022-11" db="EMBL/GenBank/DDBJ databases">
        <title>Draft genome sequence of Saccharopolyspora sp. WRP15-2 isolated from rhizosphere soils of wild rice in Thailand.</title>
        <authorList>
            <person name="Duangmal K."/>
            <person name="Kammanee S."/>
            <person name="Muangham S."/>
        </authorList>
    </citation>
    <scope>NUCLEOTIDE SEQUENCE [LARGE SCALE GENOMIC DNA]</scope>
    <source>
        <strain evidence="6 7">WRP15-2</strain>
    </source>
</reference>
<evidence type="ECO:0000313" key="7">
    <source>
        <dbReference type="Proteomes" id="UP001210380"/>
    </source>
</evidence>
<protein>
    <submittedName>
        <fullName evidence="6">GAF domain-containing protein</fullName>
    </submittedName>
</protein>
<proteinExistence type="predicted"/>